<dbReference type="InterPro" id="IPR016181">
    <property type="entry name" value="Acyl_CoA_acyltransferase"/>
</dbReference>
<dbReference type="Proteomes" id="UP000317713">
    <property type="component" value="Chromosome"/>
</dbReference>
<feature type="domain" description="N-acetyltransferase" evidence="1">
    <location>
        <begin position="18"/>
        <end position="174"/>
    </location>
</feature>
<dbReference type="SUPFAM" id="SSF55729">
    <property type="entry name" value="Acyl-CoA N-acyltransferases (Nat)"/>
    <property type="match status" value="1"/>
</dbReference>
<gene>
    <name evidence="2" type="ORF">FPS98_04315</name>
</gene>
<accession>A0A517I2Y5</accession>
<dbReference type="RefSeq" id="WP_144613874.1">
    <property type="nucleotide sequence ID" value="NZ_CP042161.1"/>
</dbReference>
<dbReference type="EMBL" id="CP042161">
    <property type="protein sequence ID" value="QDS33267.1"/>
    <property type="molecule type" value="Genomic_DNA"/>
</dbReference>
<protein>
    <submittedName>
        <fullName evidence="2">GNAT family N-acetyltransferase</fullName>
    </submittedName>
</protein>
<reference evidence="2 3" key="1">
    <citation type="submission" date="2019-07" db="EMBL/GenBank/DDBJ databases">
        <title>Characterization of Brevibacillus brevis HK544, as a potential biocontrol agent.</title>
        <authorList>
            <person name="Kim H."/>
        </authorList>
    </citation>
    <scope>NUCLEOTIDE SEQUENCE [LARGE SCALE GENOMIC DNA]</scope>
    <source>
        <strain evidence="2 3">HK544</strain>
    </source>
</reference>
<dbReference type="PANTHER" id="PTHR43792">
    <property type="entry name" value="GNAT FAMILY, PUTATIVE (AFU_ORTHOLOGUE AFUA_3G00765)-RELATED-RELATED"/>
    <property type="match status" value="1"/>
</dbReference>
<dbReference type="GO" id="GO:0008999">
    <property type="term" value="F:protein-N-terminal-alanine acetyltransferase activity"/>
    <property type="evidence" value="ECO:0007669"/>
    <property type="project" value="TreeGrafter"/>
</dbReference>
<dbReference type="PROSITE" id="PS51186">
    <property type="entry name" value="GNAT"/>
    <property type="match status" value="1"/>
</dbReference>
<dbReference type="PANTHER" id="PTHR43792:SF9">
    <property type="entry name" value="RIBOSOMAL-PROTEIN-ALANINE ACETYLTRANSFERASE"/>
    <property type="match status" value="1"/>
</dbReference>
<name>A0A517I2Y5_BREBE</name>
<dbReference type="AlphaFoldDB" id="A0A517I2Y5"/>
<dbReference type="Pfam" id="PF13302">
    <property type="entry name" value="Acetyltransf_3"/>
    <property type="match status" value="1"/>
</dbReference>
<proteinExistence type="predicted"/>
<dbReference type="InterPro" id="IPR000182">
    <property type="entry name" value="GNAT_dom"/>
</dbReference>
<dbReference type="Gene3D" id="3.40.630.30">
    <property type="match status" value="1"/>
</dbReference>
<evidence type="ECO:0000313" key="2">
    <source>
        <dbReference type="EMBL" id="QDS33267.1"/>
    </source>
</evidence>
<dbReference type="InterPro" id="IPR051531">
    <property type="entry name" value="N-acetyltransferase"/>
</dbReference>
<organism evidence="2 3">
    <name type="scientific">Brevibacillus brevis</name>
    <name type="common">Bacillus brevis</name>
    <dbReference type="NCBI Taxonomy" id="1393"/>
    <lineage>
        <taxon>Bacteria</taxon>
        <taxon>Bacillati</taxon>
        <taxon>Bacillota</taxon>
        <taxon>Bacilli</taxon>
        <taxon>Bacillales</taxon>
        <taxon>Paenibacillaceae</taxon>
        <taxon>Brevibacillus</taxon>
    </lineage>
</organism>
<dbReference type="GO" id="GO:0005737">
    <property type="term" value="C:cytoplasm"/>
    <property type="evidence" value="ECO:0007669"/>
    <property type="project" value="TreeGrafter"/>
</dbReference>
<evidence type="ECO:0000313" key="3">
    <source>
        <dbReference type="Proteomes" id="UP000317713"/>
    </source>
</evidence>
<evidence type="ECO:0000259" key="1">
    <source>
        <dbReference type="PROSITE" id="PS51186"/>
    </source>
</evidence>
<keyword evidence="2" id="KW-0808">Transferase</keyword>
<sequence length="195" mass="22745">MSNPTMSDQFPVIETDRLILRQPNHQDIEDIFEVLSHEEVARYVGIARFQSIAEAENELQWYRDLFEQKQGLRWAVSDRSTGKFLGSCGYKNYHAVHNKAEIGYDLNFSWWNKGIMSEALRPIIAYGFTHMHLNRIEAEADTRNTASIHLLQKFGFQVEGIHRETEFENGMYIDLVKLALLRKEYELNSEKSGSR</sequence>